<organism evidence="1 2">
    <name type="scientific">Caligus rogercresseyi</name>
    <name type="common">Sea louse</name>
    <dbReference type="NCBI Taxonomy" id="217165"/>
    <lineage>
        <taxon>Eukaryota</taxon>
        <taxon>Metazoa</taxon>
        <taxon>Ecdysozoa</taxon>
        <taxon>Arthropoda</taxon>
        <taxon>Crustacea</taxon>
        <taxon>Multicrustacea</taxon>
        <taxon>Hexanauplia</taxon>
        <taxon>Copepoda</taxon>
        <taxon>Siphonostomatoida</taxon>
        <taxon>Caligidae</taxon>
        <taxon>Caligus</taxon>
    </lineage>
</organism>
<sequence>PGSYSNEVIIQHHDRIVTSSDLGLNLSCQYDLTNKSVANAVDMTITGEISPALYEESVVEIIDPESPYEIFIRDLVALDGATTNELELIDSRGCL</sequence>
<dbReference type="OrthoDB" id="5867217at2759"/>
<proteinExistence type="predicted"/>
<name>A0A7T8QTI2_CALRO</name>
<dbReference type="EMBL" id="CP045893">
    <property type="protein sequence ID" value="QQP54498.1"/>
    <property type="molecule type" value="Genomic_DNA"/>
</dbReference>
<evidence type="ECO:0000313" key="2">
    <source>
        <dbReference type="Proteomes" id="UP000595437"/>
    </source>
</evidence>
<reference evidence="2" key="1">
    <citation type="submission" date="2021-01" db="EMBL/GenBank/DDBJ databases">
        <title>Caligus Genome Assembly.</title>
        <authorList>
            <person name="Gallardo-Escarate C."/>
        </authorList>
    </citation>
    <scope>NUCLEOTIDE SEQUENCE [LARGE SCALE GENOMIC DNA]</scope>
</reference>
<feature type="non-terminal residue" evidence="1">
    <location>
        <position position="1"/>
    </location>
</feature>
<feature type="non-terminal residue" evidence="1">
    <location>
        <position position="95"/>
    </location>
</feature>
<accession>A0A7T8QTI2</accession>
<evidence type="ECO:0000313" key="1">
    <source>
        <dbReference type="EMBL" id="QQP54498.1"/>
    </source>
</evidence>
<protein>
    <submittedName>
        <fullName evidence="1">LOC101887535</fullName>
    </submittedName>
</protein>
<dbReference type="Proteomes" id="UP000595437">
    <property type="component" value="Chromosome 4"/>
</dbReference>
<dbReference type="AlphaFoldDB" id="A0A7T8QTI2"/>
<keyword evidence="2" id="KW-1185">Reference proteome</keyword>
<gene>
    <name evidence="1" type="ORF">FKW44_007348</name>
</gene>